<dbReference type="PANTHER" id="PTHR42973">
    <property type="entry name" value="BINDING OXIDOREDUCTASE, PUTATIVE (AFU_ORTHOLOGUE AFUA_1G17690)-RELATED"/>
    <property type="match status" value="1"/>
</dbReference>
<dbReference type="InterPro" id="IPR006094">
    <property type="entry name" value="Oxid_FAD_bind_N"/>
</dbReference>
<dbReference type="EMBL" id="MCGT01000018">
    <property type="protein sequence ID" value="ORX52466.1"/>
    <property type="molecule type" value="Genomic_DNA"/>
</dbReference>
<evidence type="ECO:0000256" key="4">
    <source>
        <dbReference type="ARBA" id="ARBA00022827"/>
    </source>
</evidence>
<dbReference type="InterPro" id="IPR050416">
    <property type="entry name" value="FAD-linked_Oxidoreductase"/>
</dbReference>
<evidence type="ECO:0000313" key="8">
    <source>
        <dbReference type="EMBL" id="ORX52466.1"/>
    </source>
</evidence>
<accession>A0A1X2GFC2</accession>
<dbReference type="Proteomes" id="UP000242146">
    <property type="component" value="Unassembled WGS sequence"/>
</dbReference>
<proteinExistence type="inferred from homology"/>
<keyword evidence="6" id="KW-0732">Signal</keyword>
<dbReference type="Pfam" id="PF08031">
    <property type="entry name" value="BBE"/>
    <property type="match status" value="1"/>
</dbReference>
<evidence type="ECO:0000259" key="7">
    <source>
        <dbReference type="PROSITE" id="PS51387"/>
    </source>
</evidence>
<sequence>MKKIHCISILFTLLYRTAHLAPAPEPFQPSCQPTEPCWPTSQEWQTFNQSVSGRLIPVTHPGRSCYIKDFNTASCLEYQAEAYLVSYRTNQVALPLYSQWEHCGESALVCPSIPVVNLVPQLLGVCMAGNLPTYAVDAKDHNDIVQSVLFAKNHHLAINIKNTGHDVIGRSLSPNSLTIWTHHMDSLHVEKQFQPEQCQTSSYHGPALVMEAGVTTGQAFDAADAASMTVVGPFLRTIGAAGGWLQGSGYGPLTNTFGVGSDQALQFRIVLADGSVVVANECQNQDLFWALRGGGAGTFGKSMDNNKKKIKSAKRRSPFRCCDRSHRQTAPPGNPYARCSIKGAFSGPTQHLTGLGRASRTLGRRWLLTKDAAHTSIHTFIDAIKPHVIINLISEREYSSFNDFYAENHIARDSLAGFGFAIGTRLMTRPVFATAESREHMVDTFIEGMKRKKPLEVISPDVIVTVNTPIRDDGGQTSYSPRWRKEGLWLMDYATIWPQGTPNTLAHEYNQEIARVAEKLGTVTPGGPIAYSNEAEYTLPNFETAYWGDNYPRLLEIKNKYDPTSLFRCWKCVGWTEEMAAKDPKFKCYKTL</sequence>
<protein>
    <recommendedName>
        <fullName evidence="7">FAD-binding PCMH-type domain-containing protein</fullName>
    </recommendedName>
</protein>
<dbReference type="InterPro" id="IPR016166">
    <property type="entry name" value="FAD-bd_PCMH"/>
</dbReference>
<dbReference type="AlphaFoldDB" id="A0A1X2GFC2"/>
<evidence type="ECO:0000256" key="3">
    <source>
        <dbReference type="ARBA" id="ARBA00022630"/>
    </source>
</evidence>
<keyword evidence="9" id="KW-1185">Reference proteome</keyword>
<name>A0A1X2GFC2_9FUNG</name>
<dbReference type="InterPro" id="IPR012951">
    <property type="entry name" value="BBE"/>
</dbReference>
<dbReference type="InterPro" id="IPR036318">
    <property type="entry name" value="FAD-bd_PCMH-like_sf"/>
</dbReference>
<keyword evidence="3" id="KW-0285">Flavoprotein</keyword>
<evidence type="ECO:0000313" key="9">
    <source>
        <dbReference type="Proteomes" id="UP000242146"/>
    </source>
</evidence>
<feature type="chain" id="PRO_5012733258" description="FAD-binding PCMH-type domain-containing protein" evidence="6">
    <location>
        <begin position="21"/>
        <end position="592"/>
    </location>
</feature>
<comment type="caution">
    <text evidence="8">The sequence shown here is derived from an EMBL/GenBank/DDBJ whole genome shotgun (WGS) entry which is preliminary data.</text>
</comment>
<dbReference type="InterPro" id="IPR016169">
    <property type="entry name" value="FAD-bd_PCMH_sub2"/>
</dbReference>
<evidence type="ECO:0000256" key="2">
    <source>
        <dbReference type="ARBA" id="ARBA00005466"/>
    </source>
</evidence>
<dbReference type="STRING" id="101127.A0A1X2GFC2"/>
<dbReference type="GO" id="GO:0071949">
    <property type="term" value="F:FAD binding"/>
    <property type="evidence" value="ECO:0007669"/>
    <property type="project" value="InterPro"/>
</dbReference>
<dbReference type="PROSITE" id="PS51387">
    <property type="entry name" value="FAD_PCMH"/>
    <property type="match status" value="1"/>
</dbReference>
<dbReference type="Gene3D" id="3.40.462.20">
    <property type="match status" value="1"/>
</dbReference>
<keyword evidence="5" id="KW-0560">Oxidoreductase</keyword>
<dbReference type="Pfam" id="PF01565">
    <property type="entry name" value="FAD_binding_4"/>
    <property type="match status" value="1"/>
</dbReference>
<dbReference type="SUPFAM" id="SSF56176">
    <property type="entry name" value="FAD-binding/transporter-associated domain-like"/>
    <property type="match status" value="1"/>
</dbReference>
<comment type="similarity">
    <text evidence="2">Belongs to the oxygen-dependent FAD-linked oxidoreductase family.</text>
</comment>
<feature type="domain" description="FAD-binding PCMH-type" evidence="7">
    <location>
        <begin position="127"/>
        <end position="312"/>
    </location>
</feature>
<evidence type="ECO:0000256" key="1">
    <source>
        <dbReference type="ARBA" id="ARBA00001974"/>
    </source>
</evidence>
<dbReference type="PANTHER" id="PTHR42973:SF39">
    <property type="entry name" value="FAD-BINDING PCMH-TYPE DOMAIN-CONTAINING PROTEIN"/>
    <property type="match status" value="1"/>
</dbReference>
<comment type="cofactor">
    <cofactor evidence="1">
        <name>FAD</name>
        <dbReference type="ChEBI" id="CHEBI:57692"/>
    </cofactor>
</comment>
<reference evidence="8 9" key="1">
    <citation type="submission" date="2016-07" db="EMBL/GenBank/DDBJ databases">
        <title>Pervasive Adenine N6-methylation of Active Genes in Fungi.</title>
        <authorList>
            <consortium name="DOE Joint Genome Institute"/>
            <person name="Mondo S.J."/>
            <person name="Dannebaum R.O."/>
            <person name="Kuo R.C."/>
            <person name="Labutti K."/>
            <person name="Haridas S."/>
            <person name="Kuo A."/>
            <person name="Salamov A."/>
            <person name="Ahrendt S.R."/>
            <person name="Lipzen A."/>
            <person name="Sullivan W."/>
            <person name="Andreopoulos W.B."/>
            <person name="Clum A."/>
            <person name="Lindquist E."/>
            <person name="Daum C."/>
            <person name="Ramamoorthy G.K."/>
            <person name="Gryganskyi A."/>
            <person name="Culley D."/>
            <person name="Magnuson J.K."/>
            <person name="James T.Y."/>
            <person name="O'Malley M.A."/>
            <person name="Stajich J.E."/>
            <person name="Spatafora J.W."/>
            <person name="Visel A."/>
            <person name="Grigoriev I.V."/>
        </authorList>
    </citation>
    <scope>NUCLEOTIDE SEQUENCE [LARGE SCALE GENOMIC DNA]</scope>
    <source>
        <strain evidence="8 9">NRRL 3301</strain>
    </source>
</reference>
<evidence type="ECO:0000256" key="5">
    <source>
        <dbReference type="ARBA" id="ARBA00023002"/>
    </source>
</evidence>
<organism evidence="8 9">
    <name type="scientific">Hesseltinella vesiculosa</name>
    <dbReference type="NCBI Taxonomy" id="101127"/>
    <lineage>
        <taxon>Eukaryota</taxon>
        <taxon>Fungi</taxon>
        <taxon>Fungi incertae sedis</taxon>
        <taxon>Mucoromycota</taxon>
        <taxon>Mucoromycotina</taxon>
        <taxon>Mucoromycetes</taxon>
        <taxon>Mucorales</taxon>
        <taxon>Cunninghamellaceae</taxon>
        <taxon>Hesseltinella</taxon>
    </lineage>
</organism>
<dbReference type="OrthoDB" id="9983560at2759"/>
<evidence type="ECO:0000256" key="6">
    <source>
        <dbReference type="SAM" id="SignalP"/>
    </source>
</evidence>
<feature type="signal peptide" evidence="6">
    <location>
        <begin position="1"/>
        <end position="20"/>
    </location>
</feature>
<dbReference type="Gene3D" id="3.30.465.10">
    <property type="match status" value="2"/>
</dbReference>
<keyword evidence="4" id="KW-0274">FAD</keyword>
<dbReference type="GO" id="GO:0016491">
    <property type="term" value="F:oxidoreductase activity"/>
    <property type="evidence" value="ECO:0007669"/>
    <property type="project" value="UniProtKB-KW"/>
</dbReference>
<gene>
    <name evidence="8" type="ORF">DM01DRAFT_1391751</name>
</gene>